<dbReference type="EMBL" id="CABVLZ010000001">
    <property type="protein sequence ID" value="VVU94597.1"/>
    <property type="molecule type" value="Genomic_DNA"/>
</dbReference>
<protein>
    <recommendedName>
        <fullName evidence="2">START domain-containing protein</fullName>
    </recommendedName>
</protein>
<dbReference type="AlphaFoldDB" id="A0A5E8CHR7"/>
<dbReference type="Gene3D" id="3.30.530.20">
    <property type="match status" value="1"/>
</dbReference>
<dbReference type="InterPro" id="IPR023393">
    <property type="entry name" value="START-like_dom_sf"/>
</dbReference>
<sequence>MSKKKIIGGLMILTTYKYIYYQPEIMSEKDIMIEKKIDINKVIKNIVKEDIKLTPSFSINTLEVKDKYEEILDEILLTRDTKYWKALNEISNTKSFFSDYFDNYITLKSISHINASFEKVFDFLADPSNILKYNKKIKNMEVYELKGDNSQFKLEYNIPFPFTNRELILDSKYYKSTDTAVIITTNSEKINERKSKKCVTMDVKFGAYFIKKIKKNSLILVNLSSFDFKGSLPSSAIIKKFSDNSYKLADYLQNLESLKE</sequence>
<gene>
    <name evidence="1" type="ORF">CPAV1605_322</name>
</gene>
<reference evidence="1" key="1">
    <citation type="submission" date="2019-09" db="EMBL/GenBank/DDBJ databases">
        <authorList>
            <person name="Needham M D."/>
        </authorList>
    </citation>
    <scope>NUCLEOTIDE SEQUENCE</scope>
</reference>
<evidence type="ECO:0000313" key="1">
    <source>
        <dbReference type="EMBL" id="VVU94597.1"/>
    </source>
</evidence>
<dbReference type="SUPFAM" id="SSF55961">
    <property type="entry name" value="Bet v1-like"/>
    <property type="match status" value="1"/>
</dbReference>
<proteinExistence type="predicted"/>
<accession>A0A5E8CHR7</accession>
<organism evidence="1">
    <name type="scientific">seawater metagenome</name>
    <dbReference type="NCBI Taxonomy" id="1561972"/>
    <lineage>
        <taxon>unclassified sequences</taxon>
        <taxon>metagenomes</taxon>
        <taxon>ecological metagenomes</taxon>
    </lineage>
</organism>
<name>A0A5E8CHR7_9ZZZZ</name>
<evidence type="ECO:0008006" key="2">
    <source>
        <dbReference type="Google" id="ProtNLM"/>
    </source>
</evidence>